<dbReference type="KEGG" id="sla:SERLADRAFT_456019"/>
<dbReference type="EMBL" id="GL945428">
    <property type="protein sequence ID" value="EGO31211.1"/>
    <property type="molecule type" value="Genomic_DNA"/>
</dbReference>
<evidence type="ECO:0000313" key="1">
    <source>
        <dbReference type="EMBL" id="EGO31211.1"/>
    </source>
</evidence>
<dbReference type="RefSeq" id="XP_007313095.1">
    <property type="nucleotide sequence ID" value="XM_007313033.1"/>
</dbReference>
<accession>F8NFC8</accession>
<gene>
    <name evidence="1" type="ORF">SERLADRAFT_456019</name>
</gene>
<sequence>MIKEATISYNKTSLSLAHSLLLLCRHAQVSCLPFRIRNISTMSLRITKDVGTSRNTDLISSHDVGEDIQRPSNLFGLSSGLARTYQDTETRSAVVKSFSDVIPSFISLKRTLNMDTLCDHNFSLLPIC</sequence>
<organism>
    <name type="scientific">Serpula lacrymans var. lacrymans (strain S7.9)</name>
    <name type="common">Dry rot fungus</name>
    <dbReference type="NCBI Taxonomy" id="578457"/>
    <lineage>
        <taxon>Eukaryota</taxon>
        <taxon>Fungi</taxon>
        <taxon>Dikarya</taxon>
        <taxon>Basidiomycota</taxon>
        <taxon>Agaricomycotina</taxon>
        <taxon>Agaricomycetes</taxon>
        <taxon>Agaricomycetidae</taxon>
        <taxon>Boletales</taxon>
        <taxon>Coniophorineae</taxon>
        <taxon>Serpulaceae</taxon>
        <taxon>Serpula</taxon>
    </lineage>
</organism>
<dbReference type="GeneID" id="18817256"/>
<proteinExistence type="predicted"/>
<protein>
    <submittedName>
        <fullName evidence="1">Uncharacterized protein</fullName>
    </submittedName>
</protein>
<dbReference type="AlphaFoldDB" id="F8NFC8"/>
<dbReference type="HOGENOM" id="CLU_1960902_0_0_1"/>
<reference evidence="1" key="1">
    <citation type="submission" date="2011-04" db="EMBL/GenBank/DDBJ databases">
        <title>Evolution of plant cell wall degrading machinery underlies the functional diversity of forest fungi.</title>
        <authorList>
            <consortium name="US DOE Joint Genome Institute (JGI-PGF)"/>
            <person name="Eastwood D.C."/>
            <person name="Floudas D."/>
            <person name="Binder M."/>
            <person name="Majcherczyk A."/>
            <person name="Schneider P."/>
            <person name="Aerts A."/>
            <person name="Asiegbu F.O."/>
            <person name="Baker S.E."/>
            <person name="Barry K."/>
            <person name="Bendiksby M."/>
            <person name="Blumentritt M."/>
            <person name="Coutinho P.M."/>
            <person name="Cullen D."/>
            <person name="Cullen D."/>
            <person name="Gathman A."/>
            <person name="Goodell B."/>
            <person name="Henrissat B."/>
            <person name="Ihrmark K."/>
            <person name="Kauserud H."/>
            <person name="Kohler A."/>
            <person name="LaButti K."/>
            <person name="Lapidus A."/>
            <person name="Lavin J.L."/>
            <person name="Lee Y.-H."/>
            <person name="Lindquist E."/>
            <person name="Lilly W."/>
            <person name="Lucas S."/>
            <person name="Morin E."/>
            <person name="Murat C."/>
            <person name="Oguiza J.A."/>
            <person name="Park J."/>
            <person name="Pisabarro A.G."/>
            <person name="Riley R."/>
            <person name="Rosling A."/>
            <person name="Salamov A."/>
            <person name="Schmidt O."/>
            <person name="Schmutz J."/>
            <person name="Skrede I."/>
            <person name="Stenlid J."/>
            <person name="Wiebenga A."/>
            <person name="Xie X."/>
            <person name="Kues U."/>
            <person name="Hibbett D.S."/>
            <person name="Hoffmeister D."/>
            <person name="Hogberg N."/>
            <person name="Martin F."/>
            <person name="Grigoriev I.V."/>
            <person name="Watkinson S.C."/>
        </authorList>
    </citation>
    <scope>NUCLEOTIDE SEQUENCE</scope>
    <source>
        <strain evidence="1">S7.9</strain>
    </source>
</reference>
<name>F8NFC8_SERL9</name>
<dbReference type="Proteomes" id="UP000008064">
    <property type="component" value="Unassembled WGS sequence"/>
</dbReference>